<evidence type="ECO:0000313" key="6">
    <source>
        <dbReference type="EMBL" id="KAJ3037915.1"/>
    </source>
</evidence>
<keyword evidence="7" id="KW-1185">Reference proteome</keyword>
<organism evidence="6 7">
    <name type="scientific">Rhizophlyctis rosea</name>
    <dbReference type="NCBI Taxonomy" id="64517"/>
    <lineage>
        <taxon>Eukaryota</taxon>
        <taxon>Fungi</taxon>
        <taxon>Fungi incertae sedis</taxon>
        <taxon>Chytridiomycota</taxon>
        <taxon>Chytridiomycota incertae sedis</taxon>
        <taxon>Chytridiomycetes</taxon>
        <taxon>Rhizophlyctidales</taxon>
        <taxon>Rhizophlyctidaceae</taxon>
        <taxon>Rhizophlyctis</taxon>
    </lineage>
</organism>
<gene>
    <name evidence="6" type="ORF">HK097_003341</name>
</gene>
<dbReference type="GO" id="GO:0005524">
    <property type="term" value="F:ATP binding"/>
    <property type="evidence" value="ECO:0007669"/>
    <property type="project" value="UniProtKB-KW"/>
</dbReference>
<dbReference type="PANTHER" id="PTHR35372:SF2">
    <property type="entry name" value="SF3 HELICASE DOMAIN-CONTAINING PROTEIN"/>
    <property type="match status" value="1"/>
</dbReference>
<dbReference type="Pfam" id="PF08706">
    <property type="entry name" value="D5_N"/>
    <property type="match status" value="1"/>
</dbReference>
<dbReference type="AlphaFoldDB" id="A0AAD5S4X5"/>
<evidence type="ECO:0000256" key="4">
    <source>
        <dbReference type="SAM" id="Coils"/>
    </source>
</evidence>
<name>A0AAD5S4X5_9FUNG</name>
<keyword evidence="1" id="KW-0547">Nucleotide-binding</keyword>
<dbReference type="InterPro" id="IPR014015">
    <property type="entry name" value="Helicase_SF3_DNA-vir"/>
</dbReference>
<keyword evidence="2" id="KW-0378">Hydrolase</keyword>
<evidence type="ECO:0000313" key="7">
    <source>
        <dbReference type="Proteomes" id="UP001212841"/>
    </source>
</evidence>
<dbReference type="EMBL" id="JADGJD010001784">
    <property type="protein sequence ID" value="KAJ3037915.1"/>
    <property type="molecule type" value="Genomic_DNA"/>
</dbReference>
<comment type="caution">
    <text evidence="6">The sequence shown here is derived from an EMBL/GenBank/DDBJ whole genome shotgun (WGS) entry which is preliminary data.</text>
</comment>
<accession>A0AAD5S4X5</accession>
<evidence type="ECO:0000256" key="2">
    <source>
        <dbReference type="ARBA" id="ARBA00022801"/>
    </source>
</evidence>
<evidence type="ECO:0000256" key="3">
    <source>
        <dbReference type="ARBA" id="ARBA00022840"/>
    </source>
</evidence>
<evidence type="ECO:0000256" key="1">
    <source>
        <dbReference type="ARBA" id="ARBA00022741"/>
    </source>
</evidence>
<dbReference type="PROSITE" id="PS51206">
    <property type="entry name" value="SF3_HELICASE_1"/>
    <property type="match status" value="1"/>
</dbReference>
<sequence>MSEVIITSQEVIDREALRRLCDLQTIVIPKDEDEDDQADDEKVPLKAKLWSLYNNTPIDGKRTTTYSHRKANFGRVYQEGVGLQNCPSQVRAYIVPEGYYKDIDVVNAIFTVFENMGDDIGNPCPNLIEYNRNRKDILERYNLTKPEVIKMMLYEDRKIKIEFFKEIHTWLYKTFAPILKKQPEWIHIWNYVEESTEENVIRNPNGSFLSRCYQKVELDILQSKRKFFQTHRIDSDVLIHDGQWVHGEIDEHLLRECEAFIEDDLRGLVVHLAEKPITVSKELLEANDLMEIDVLRRNAYKACSHYDFARLVLHLLGDRYLCFERKTWFKFKGNQWLPLAGAPSEEFVPILLAYMESEFRNIDKMLKSELKDLQERFAKASTEAEKEEVKKEMNDKEEEIEDNVKQHGHIVGNVKTPRFRESIFKDVMERLEGVSRDVQFDATERWYLLAFKDGVYDLRTGQMRKTRPTDYVLKTTKYKFPVHNEEKSRKVKAIIESIHPDPEEREFAMLEMASGLEGRNTHEKFFTWSGSGRNGKGIEKDLCVAAFGEYCTTPMATLLTERRGTSSSPSPDLMDLVGARMVFVSEPENGQTIKTATLRFLTGNDRVRIRQMYGMQQTLEPIAKFCLLCNDLPLMDAGNTDAVWDRIVLLLFRIKFVDNPKHDFEKKIDRSLKTILKDLGPQFMLELLAIHRKYFDGNVLRLDVPASVQKMSSSYEDLNNPLKKFTRVQLSIESNCPVLPTTKLYNLFTGLWATDENLSVQMSQTAFVNELKKQMPTAKKERKWVDGSNLMCYTNVYVRDYKLQDDKWIPMEENAST</sequence>
<keyword evidence="3" id="KW-0067">ATP-binding</keyword>
<keyword evidence="4" id="KW-0175">Coiled coil</keyword>
<reference evidence="6" key="1">
    <citation type="submission" date="2020-05" db="EMBL/GenBank/DDBJ databases">
        <title>Phylogenomic resolution of chytrid fungi.</title>
        <authorList>
            <person name="Stajich J.E."/>
            <person name="Amses K."/>
            <person name="Simmons R."/>
            <person name="Seto K."/>
            <person name="Myers J."/>
            <person name="Bonds A."/>
            <person name="Quandt C.A."/>
            <person name="Barry K."/>
            <person name="Liu P."/>
            <person name="Grigoriev I."/>
            <person name="Longcore J.E."/>
            <person name="James T.Y."/>
        </authorList>
    </citation>
    <scope>NUCLEOTIDE SEQUENCE</scope>
    <source>
        <strain evidence="6">JEL0318</strain>
    </source>
</reference>
<dbReference type="NCBIfam" id="TIGR01613">
    <property type="entry name" value="primase_Cterm"/>
    <property type="match status" value="1"/>
</dbReference>
<dbReference type="InterPro" id="IPR051620">
    <property type="entry name" value="ORF904-like_C"/>
</dbReference>
<feature type="coiled-coil region" evidence="4">
    <location>
        <begin position="363"/>
        <end position="406"/>
    </location>
</feature>
<dbReference type="GO" id="GO:0016787">
    <property type="term" value="F:hydrolase activity"/>
    <property type="evidence" value="ECO:0007669"/>
    <property type="project" value="UniProtKB-KW"/>
</dbReference>
<evidence type="ECO:0000259" key="5">
    <source>
        <dbReference type="PROSITE" id="PS51206"/>
    </source>
</evidence>
<feature type="domain" description="SF3 helicase" evidence="5">
    <location>
        <begin position="501"/>
        <end position="665"/>
    </location>
</feature>
<dbReference type="Proteomes" id="UP001212841">
    <property type="component" value="Unassembled WGS sequence"/>
</dbReference>
<proteinExistence type="predicted"/>
<dbReference type="InterPro" id="IPR006500">
    <property type="entry name" value="Helicase_put_C_phage/plasmid"/>
</dbReference>
<protein>
    <recommendedName>
        <fullName evidence="5">SF3 helicase domain-containing protein</fullName>
    </recommendedName>
</protein>
<dbReference type="PANTHER" id="PTHR35372">
    <property type="entry name" value="ATP BINDING PROTEIN-RELATED"/>
    <property type="match status" value="1"/>
</dbReference>
<dbReference type="InterPro" id="IPR014818">
    <property type="entry name" value="Phage/plasmid_primase_P4_C"/>
</dbReference>